<evidence type="ECO:0000313" key="1">
    <source>
        <dbReference type="EMBL" id="GAA4618122.1"/>
    </source>
</evidence>
<reference evidence="2" key="1">
    <citation type="journal article" date="2019" name="Int. J. Syst. Evol. Microbiol.">
        <title>The Global Catalogue of Microorganisms (GCM) 10K type strain sequencing project: providing services to taxonomists for standard genome sequencing and annotation.</title>
        <authorList>
            <consortium name="The Broad Institute Genomics Platform"/>
            <consortium name="The Broad Institute Genome Sequencing Center for Infectious Disease"/>
            <person name="Wu L."/>
            <person name="Ma J."/>
        </authorList>
    </citation>
    <scope>NUCLEOTIDE SEQUENCE [LARGE SCALE GENOMIC DNA]</scope>
    <source>
        <strain evidence="2">JCM 17938</strain>
    </source>
</reference>
<comment type="caution">
    <text evidence="1">The sequence shown here is derived from an EMBL/GenBank/DDBJ whole genome shotgun (WGS) entry which is preliminary data.</text>
</comment>
<organism evidence="1 2">
    <name type="scientific">Actinoallomurus liliacearum</name>
    <dbReference type="NCBI Taxonomy" id="1080073"/>
    <lineage>
        <taxon>Bacteria</taxon>
        <taxon>Bacillati</taxon>
        <taxon>Actinomycetota</taxon>
        <taxon>Actinomycetes</taxon>
        <taxon>Streptosporangiales</taxon>
        <taxon>Thermomonosporaceae</taxon>
        <taxon>Actinoallomurus</taxon>
    </lineage>
</organism>
<proteinExistence type="predicted"/>
<dbReference type="Proteomes" id="UP001500212">
    <property type="component" value="Unassembled WGS sequence"/>
</dbReference>
<gene>
    <name evidence="1" type="ORF">GCM10023195_81240</name>
</gene>
<name>A0ABP8U0J8_9ACTN</name>
<keyword evidence="2" id="KW-1185">Reference proteome</keyword>
<evidence type="ECO:0000313" key="2">
    <source>
        <dbReference type="Proteomes" id="UP001500212"/>
    </source>
</evidence>
<dbReference type="EMBL" id="BAABHJ010000040">
    <property type="protein sequence ID" value="GAA4618122.1"/>
    <property type="molecule type" value="Genomic_DNA"/>
</dbReference>
<sequence length="132" mass="14003">MRDAPVAARLSLKLDDKQGVHPAGLPAAETKVSAVLLFRGVDSRSVAARTPHFPFRVPPGHQGRDLSTDQSAVNHLLVDLWPCGAASGTVSAGRAGRSAQVMVRPPGEAWLPVLPAEARRRVAWVDASESAR</sequence>
<accession>A0ABP8U0J8</accession>
<protein>
    <submittedName>
        <fullName evidence="1">Uncharacterized protein</fullName>
    </submittedName>
</protein>